<dbReference type="EMBL" id="CAWUFR010000305">
    <property type="protein sequence ID" value="CAK6975545.1"/>
    <property type="molecule type" value="Genomic_DNA"/>
</dbReference>
<proteinExistence type="predicted"/>
<evidence type="ECO:0000313" key="1">
    <source>
        <dbReference type="EMBL" id="CAK6975545.1"/>
    </source>
</evidence>
<dbReference type="Proteomes" id="UP001314229">
    <property type="component" value="Unassembled WGS sequence"/>
</dbReference>
<sequence>MFNKKRKLNFHFLRYSFYFDSAERKSPVLSLLRAPAMFWERTRLVRLPDCSRLSSLELTSHTGFATMSNIHKQRELMASPRHNEKHRRVLLLIL</sequence>
<keyword evidence="2" id="KW-1185">Reference proteome</keyword>
<reference evidence="1 2" key="1">
    <citation type="submission" date="2024-01" db="EMBL/GenBank/DDBJ databases">
        <authorList>
            <person name="Alioto T."/>
            <person name="Alioto T."/>
            <person name="Gomez Garrido J."/>
        </authorList>
    </citation>
    <scope>NUCLEOTIDE SEQUENCE [LARGE SCALE GENOMIC DNA]</scope>
</reference>
<organism evidence="1 2">
    <name type="scientific">Scomber scombrus</name>
    <name type="common">Atlantic mackerel</name>
    <name type="synonym">Scomber vernalis</name>
    <dbReference type="NCBI Taxonomy" id="13677"/>
    <lineage>
        <taxon>Eukaryota</taxon>
        <taxon>Metazoa</taxon>
        <taxon>Chordata</taxon>
        <taxon>Craniata</taxon>
        <taxon>Vertebrata</taxon>
        <taxon>Euteleostomi</taxon>
        <taxon>Actinopterygii</taxon>
        <taxon>Neopterygii</taxon>
        <taxon>Teleostei</taxon>
        <taxon>Neoteleostei</taxon>
        <taxon>Acanthomorphata</taxon>
        <taxon>Pelagiaria</taxon>
        <taxon>Scombriformes</taxon>
        <taxon>Scombridae</taxon>
        <taxon>Scomber</taxon>
    </lineage>
</organism>
<evidence type="ECO:0000313" key="2">
    <source>
        <dbReference type="Proteomes" id="UP001314229"/>
    </source>
</evidence>
<name>A0AAV1PWE1_SCOSC</name>
<gene>
    <name evidence="1" type="ORF">FSCOSCO3_A025020</name>
</gene>
<dbReference type="AlphaFoldDB" id="A0AAV1PWE1"/>
<accession>A0AAV1PWE1</accession>
<comment type="caution">
    <text evidence="1">The sequence shown here is derived from an EMBL/GenBank/DDBJ whole genome shotgun (WGS) entry which is preliminary data.</text>
</comment>
<protein>
    <submittedName>
        <fullName evidence="1">Uncharacterized protein</fullName>
    </submittedName>
</protein>